<dbReference type="STRING" id="459349.CLOAM0231"/>
<feature type="domain" description="ORC1/DEAH AAA+ ATPase" evidence="1">
    <location>
        <begin position="32"/>
        <end position="154"/>
    </location>
</feature>
<dbReference type="KEGG" id="caci:CLOAM0231"/>
<dbReference type="OrthoDB" id="9797061at2"/>
<accession>B0VF87</accession>
<sequence>MKQGKLVPIHNVRKADECIDFLLKRPRLEMVGLGMLYGRPGLGKTTYASRAAYARGYVYIRLEATTTPKTFAKELLQNLYRSLGRGDYLPVGTTNNIYKQCIQLLLDNEDTVIIIDEIDYAFRYPQLLGSVRDLVDETLAVVILVGMQNAMDRLNQINAYYFDRCNYFYEFEAVSKDDIRMLGTELMNIPCPESLVNYIHFNAAGNLRKAIKIMHMLEVRSKINPIPAMNHI</sequence>
<dbReference type="InterPro" id="IPR027417">
    <property type="entry name" value="P-loop_NTPase"/>
</dbReference>
<protein>
    <submittedName>
        <fullName evidence="2">AAA-superfamily of ATPases protein</fullName>
    </submittedName>
</protein>
<organism evidence="2 3">
    <name type="scientific">Cloacimonas acidaminovorans (strain Evry)</name>
    <dbReference type="NCBI Taxonomy" id="459349"/>
    <lineage>
        <taxon>Bacteria</taxon>
        <taxon>Pseudomonadati</taxon>
        <taxon>Candidatus Cloacimonadota</taxon>
        <taxon>Candidatus Cloacimonadia</taxon>
        <taxon>Candidatus Cloacimonadales</taxon>
        <taxon>Candidatus Cloacimonadaceae</taxon>
        <taxon>Candidatus Cloacimonas</taxon>
    </lineage>
</organism>
<dbReference type="eggNOG" id="COG2842">
    <property type="taxonomic scope" value="Bacteria"/>
</dbReference>
<dbReference type="InterPro" id="IPR049945">
    <property type="entry name" value="AAA_22"/>
</dbReference>
<evidence type="ECO:0000313" key="2">
    <source>
        <dbReference type="EMBL" id="CAO80139.1"/>
    </source>
</evidence>
<dbReference type="HOGENOM" id="CLU_1193116_0_0_0"/>
<dbReference type="Pfam" id="PF13401">
    <property type="entry name" value="AAA_22"/>
    <property type="match status" value="1"/>
</dbReference>
<dbReference type="Gene3D" id="3.40.50.300">
    <property type="entry name" value="P-loop containing nucleotide triphosphate hydrolases"/>
    <property type="match status" value="1"/>
</dbReference>
<dbReference type="GO" id="GO:0016887">
    <property type="term" value="F:ATP hydrolysis activity"/>
    <property type="evidence" value="ECO:0007669"/>
    <property type="project" value="InterPro"/>
</dbReference>
<evidence type="ECO:0000259" key="1">
    <source>
        <dbReference type="Pfam" id="PF13401"/>
    </source>
</evidence>
<dbReference type="AlphaFoldDB" id="B0VF87"/>
<keyword evidence="3" id="KW-1185">Reference proteome</keyword>
<reference evidence="2 3" key="1">
    <citation type="journal article" date="2008" name="J. Bacteriol.">
        <title>'Candidatus Cloacamonas acidaminovorans': genome sequence reconstruction provides a first glimpse of a new bacterial division.</title>
        <authorList>
            <person name="Pelletier E."/>
            <person name="Kreimeyer A."/>
            <person name="Bocs S."/>
            <person name="Rouy Z."/>
            <person name="Gyapay G."/>
            <person name="Chouari R."/>
            <person name="Riviere D."/>
            <person name="Ganesan A."/>
            <person name="Daegelen P."/>
            <person name="Sghir A."/>
            <person name="Cohen G.N."/>
            <person name="Medigue C."/>
            <person name="Weissenbach J."/>
            <person name="Le Paslier D."/>
        </authorList>
    </citation>
    <scope>NUCLEOTIDE SEQUENCE [LARGE SCALE GENOMIC DNA]</scope>
    <source>
        <strain evidence="3">Evry</strain>
    </source>
</reference>
<dbReference type="Proteomes" id="UP000002019">
    <property type="component" value="Chromosome"/>
</dbReference>
<gene>
    <name evidence="2" type="ordered locus">CLOAM0231</name>
</gene>
<name>B0VF87_CLOAI</name>
<dbReference type="RefSeq" id="WP_015424000.1">
    <property type="nucleotide sequence ID" value="NC_020449.1"/>
</dbReference>
<evidence type="ECO:0000313" key="3">
    <source>
        <dbReference type="Proteomes" id="UP000002019"/>
    </source>
</evidence>
<proteinExistence type="predicted"/>
<dbReference type="EMBL" id="CU466930">
    <property type="protein sequence ID" value="CAO80139.1"/>
    <property type="molecule type" value="Genomic_DNA"/>
</dbReference>
<dbReference type="SUPFAM" id="SSF52540">
    <property type="entry name" value="P-loop containing nucleoside triphosphate hydrolases"/>
    <property type="match status" value="1"/>
</dbReference>